<gene>
    <name evidence="2" type="ORF">Mal15_35990</name>
</gene>
<dbReference type="AlphaFoldDB" id="A0A5B9MIQ5"/>
<feature type="transmembrane region" description="Helical" evidence="1">
    <location>
        <begin position="234"/>
        <end position="254"/>
    </location>
</feature>
<feature type="transmembrane region" description="Helical" evidence="1">
    <location>
        <begin position="122"/>
        <end position="150"/>
    </location>
</feature>
<feature type="transmembrane region" description="Helical" evidence="1">
    <location>
        <begin position="47"/>
        <end position="73"/>
    </location>
</feature>
<organism evidence="2 3">
    <name type="scientific">Stieleria maiorica</name>
    <dbReference type="NCBI Taxonomy" id="2795974"/>
    <lineage>
        <taxon>Bacteria</taxon>
        <taxon>Pseudomonadati</taxon>
        <taxon>Planctomycetota</taxon>
        <taxon>Planctomycetia</taxon>
        <taxon>Pirellulales</taxon>
        <taxon>Pirellulaceae</taxon>
        <taxon>Stieleria</taxon>
    </lineage>
</organism>
<keyword evidence="3" id="KW-1185">Reference proteome</keyword>
<feature type="transmembrane region" description="Helical" evidence="1">
    <location>
        <begin position="85"/>
        <end position="102"/>
    </location>
</feature>
<keyword evidence="1" id="KW-0812">Transmembrane</keyword>
<reference evidence="2 3" key="1">
    <citation type="submission" date="2019-02" db="EMBL/GenBank/DDBJ databases">
        <title>Planctomycetal bacteria perform biofilm scaping via a novel small molecule.</title>
        <authorList>
            <person name="Jeske O."/>
            <person name="Boedeker C."/>
            <person name="Wiegand S."/>
            <person name="Breitling P."/>
            <person name="Kallscheuer N."/>
            <person name="Jogler M."/>
            <person name="Rohde M."/>
            <person name="Petersen J."/>
            <person name="Medema M.H."/>
            <person name="Surup F."/>
            <person name="Jogler C."/>
        </authorList>
    </citation>
    <scope>NUCLEOTIDE SEQUENCE [LARGE SCALE GENOMIC DNA]</scope>
    <source>
        <strain evidence="2 3">Mal15</strain>
    </source>
</reference>
<protein>
    <submittedName>
        <fullName evidence="2">Uncharacterized protein</fullName>
    </submittedName>
</protein>
<keyword evidence="1" id="KW-0472">Membrane</keyword>
<feature type="transmembrane region" description="Helical" evidence="1">
    <location>
        <begin position="162"/>
        <end position="181"/>
    </location>
</feature>
<feature type="transmembrane region" description="Helical" evidence="1">
    <location>
        <begin position="7"/>
        <end position="27"/>
    </location>
</feature>
<dbReference type="RefSeq" id="WP_147868918.1">
    <property type="nucleotide sequence ID" value="NZ_CP036264.1"/>
</dbReference>
<evidence type="ECO:0000313" key="3">
    <source>
        <dbReference type="Proteomes" id="UP000321353"/>
    </source>
</evidence>
<name>A0A5B9MIQ5_9BACT</name>
<feature type="transmembrane region" description="Helical" evidence="1">
    <location>
        <begin position="266"/>
        <end position="289"/>
    </location>
</feature>
<dbReference type="KEGG" id="smam:Mal15_35990"/>
<sequence length="304" mass="33354">MQSPRKWIWWTVLTLLVFGLPQCSLLVTKTMDWIPLGNSLNTALEFAASYAILGVSTALTISPSLVILAAIFLRARSGPKRIAMAVGYVVIHCLVMGVVLVVSERRWITQAVMNDADYGRIIGHLLLAPALSFASVFPAAAMQFFGGWTITIGQHEMKTQRVGVLVLMEWVLVSALIFSFVRASFAVNDQSRIEAFFYEALVVMLPAVGVGIVAVLLLRGILSDARSRGGFRRLLLIALIQVAVFATAFIAFQMKDTSLSLHWNLQLSAAPLSTCLTGTVIVGCVVVCLRRLGYRLRSRGELRR</sequence>
<evidence type="ECO:0000313" key="2">
    <source>
        <dbReference type="EMBL" id="QEF99534.1"/>
    </source>
</evidence>
<dbReference type="Proteomes" id="UP000321353">
    <property type="component" value="Chromosome"/>
</dbReference>
<proteinExistence type="predicted"/>
<dbReference type="EMBL" id="CP036264">
    <property type="protein sequence ID" value="QEF99534.1"/>
    <property type="molecule type" value="Genomic_DNA"/>
</dbReference>
<evidence type="ECO:0000256" key="1">
    <source>
        <dbReference type="SAM" id="Phobius"/>
    </source>
</evidence>
<feature type="transmembrane region" description="Helical" evidence="1">
    <location>
        <begin position="201"/>
        <end position="222"/>
    </location>
</feature>
<keyword evidence="1" id="KW-1133">Transmembrane helix</keyword>
<accession>A0A5B9MIQ5</accession>